<evidence type="ECO:0000313" key="2">
    <source>
        <dbReference type="EMBL" id="TMQ69049.1"/>
    </source>
</evidence>
<proteinExistence type="predicted"/>
<evidence type="ECO:0000256" key="1">
    <source>
        <dbReference type="SAM" id="Phobius"/>
    </source>
</evidence>
<dbReference type="Proteomes" id="UP000319836">
    <property type="component" value="Unassembled WGS sequence"/>
</dbReference>
<evidence type="ECO:0000313" key="3">
    <source>
        <dbReference type="Proteomes" id="UP000319836"/>
    </source>
</evidence>
<keyword evidence="1" id="KW-0812">Transmembrane</keyword>
<accession>A0A538TZV6</accession>
<gene>
    <name evidence="2" type="ORF">E6K80_13030</name>
</gene>
<protein>
    <submittedName>
        <fullName evidence="2">Uncharacterized protein</fullName>
    </submittedName>
</protein>
<feature type="transmembrane region" description="Helical" evidence="1">
    <location>
        <begin position="44"/>
        <end position="62"/>
    </location>
</feature>
<feature type="transmembrane region" description="Helical" evidence="1">
    <location>
        <begin position="9"/>
        <end position="32"/>
    </location>
</feature>
<keyword evidence="1" id="KW-0472">Membrane</keyword>
<organism evidence="2 3">
    <name type="scientific">Eiseniibacteriota bacterium</name>
    <dbReference type="NCBI Taxonomy" id="2212470"/>
    <lineage>
        <taxon>Bacteria</taxon>
        <taxon>Candidatus Eiseniibacteriota</taxon>
    </lineage>
</organism>
<keyword evidence="1" id="KW-1133">Transmembrane helix</keyword>
<comment type="caution">
    <text evidence="2">The sequence shown here is derived from an EMBL/GenBank/DDBJ whole genome shotgun (WGS) entry which is preliminary data.</text>
</comment>
<sequence length="92" mass="10307">MNVKRTPRFLLLTVVYAAFIHAAYIAALLLRFEGDVPARYWKGYLAIGPWFTVASLVAYYLAGLYEGLWRYASTVTLFQILKGATLSALSLV</sequence>
<name>A0A538TZV6_UNCEI</name>
<dbReference type="EMBL" id="VBPA01000347">
    <property type="protein sequence ID" value="TMQ69049.1"/>
    <property type="molecule type" value="Genomic_DNA"/>
</dbReference>
<dbReference type="AlphaFoldDB" id="A0A538TZV6"/>
<reference evidence="2 3" key="1">
    <citation type="journal article" date="2019" name="Nat. Microbiol.">
        <title>Mediterranean grassland soil C-N compound turnover is dependent on rainfall and depth, and is mediated by genomically divergent microorganisms.</title>
        <authorList>
            <person name="Diamond S."/>
            <person name="Andeer P.F."/>
            <person name="Li Z."/>
            <person name="Crits-Christoph A."/>
            <person name="Burstein D."/>
            <person name="Anantharaman K."/>
            <person name="Lane K.R."/>
            <person name="Thomas B.C."/>
            <person name="Pan C."/>
            <person name="Northen T.R."/>
            <person name="Banfield J.F."/>
        </authorList>
    </citation>
    <scope>NUCLEOTIDE SEQUENCE [LARGE SCALE GENOMIC DNA]</scope>
    <source>
        <strain evidence="2">WS_10</strain>
    </source>
</reference>